<dbReference type="PANTHER" id="PTHR43877">
    <property type="entry name" value="AMINOALKYLPHOSPHONATE N-ACETYLTRANSFERASE-RELATED-RELATED"/>
    <property type="match status" value="1"/>
</dbReference>
<dbReference type="InterPro" id="IPR050832">
    <property type="entry name" value="Bact_Acetyltransf"/>
</dbReference>
<dbReference type="Gene3D" id="3.40.630.30">
    <property type="match status" value="1"/>
</dbReference>
<reference evidence="4 5" key="1">
    <citation type="submission" date="2020-04" db="EMBL/GenBank/DDBJ databases">
        <authorList>
            <person name="Liu A."/>
        </authorList>
    </citation>
    <scope>NUCLEOTIDE SEQUENCE [LARGE SCALE GENOMIC DNA]</scope>
    <source>
        <strain evidence="4 5">RZ02</strain>
    </source>
</reference>
<accession>A0A848QM83</accession>
<evidence type="ECO:0000256" key="2">
    <source>
        <dbReference type="ARBA" id="ARBA00023315"/>
    </source>
</evidence>
<sequence length="172" mass="19224">MILRPAFLEDIPALAELGRSSFCAKFAHLYSAENLDPFLEQVYSIDGVTSDFNQPNLIYQLAEDETGLIGFCKIARRSSYAEHSDAKRPMSLNQLYTAAGRTGQGIGAALTDWAIAEAREHSADAVQLSVYSENYGAQRFYARYGFTKIADIGFWVGNQRDAEFLYELRLDS</sequence>
<keyword evidence="5" id="KW-1185">Reference proteome</keyword>
<dbReference type="InterPro" id="IPR000182">
    <property type="entry name" value="GNAT_dom"/>
</dbReference>
<organism evidence="4 5">
    <name type="scientific">Pontixanthobacter rizhaonensis</name>
    <dbReference type="NCBI Taxonomy" id="2730337"/>
    <lineage>
        <taxon>Bacteria</taxon>
        <taxon>Pseudomonadati</taxon>
        <taxon>Pseudomonadota</taxon>
        <taxon>Alphaproteobacteria</taxon>
        <taxon>Sphingomonadales</taxon>
        <taxon>Erythrobacteraceae</taxon>
        <taxon>Pontixanthobacter</taxon>
    </lineage>
</organism>
<dbReference type="CDD" id="cd04301">
    <property type="entry name" value="NAT_SF"/>
    <property type="match status" value="1"/>
</dbReference>
<keyword evidence="1 4" id="KW-0808">Transferase</keyword>
<dbReference type="InterPro" id="IPR016181">
    <property type="entry name" value="Acyl_CoA_acyltransferase"/>
</dbReference>
<dbReference type="RefSeq" id="WP_170012737.1">
    <property type="nucleotide sequence ID" value="NZ_JABCRE010000003.1"/>
</dbReference>
<dbReference type="PROSITE" id="PS51186">
    <property type="entry name" value="GNAT"/>
    <property type="match status" value="1"/>
</dbReference>
<keyword evidence="2" id="KW-0012">Acyltransferase</keyword>
<dbReference type="AlphaFoldDB" id="A0A848QM83"/>
<dbReference type="Pfam" id="PF00583">
    <property type="entry name" value="Acetyltransf_1"/>
    <property type="match status" value="1"/>
</dbReference>
<dbReference type="SUPFAM" id="SSF55729">
    <property type="entry name" value="Acyl-CoA N-acyltransferases (Nat)"/>
    <property type="match status" value="1"/>
</dbReference>
<dbReference type="Proteomes" id="UP000561181">
    <property type="component" value="Unassembled WGS sequence"/>
</dbReference>
<feature type="domain" description="N-acetyltransferase" evidence="3">
    <location>
        <begin position="1"/>
        <end position="171"/>
    </location>
</feature>
<dbReference type="GO" id="GO:0016747">
    <property type="term" value="F:acyltransferase activity, transferring groups other than amino-acyl groups"/>
    <property type="evidence" value="ECO:0007669"/>
    <property type="project" value="InterPro"/>
</dbReference>
<proteinExistence type="predicted"/>
<evidence type="ECO:0000313" key="5">
    <source>
        <dbReference type="Proteomes" id="UP000561181"/>
    </source>
</evidence>
<comment type="caution">
    <text evidence="4">The sequence shown here is derived from an EMBL/GenBank/DDBJ whole genome shotgun (WGS) entry which is preliminary data.</text>
</comment>
<gene>
    <name evidence="4" type="ORF">HKD42_09355</name>
</gene>
<dbReference type="EMBL" id="JABCRE010000003">
    <property type="protein sequence ID" value="NMW32264.1"/>
    <property type="molecule type" value="Genomic_DNA"/>
</dbReference>
<evidence type="ECO:0000256" key="1">
    <source>
        <dbReference type="ARBA" id="ARBA00022679"/>
    </source>
</evidence>
<evidence type="ECO:0000259" key="3">
    <source>
        <dbReference type="PROSITE" id="PS51186"/>
    </source>
</evidence>
<protein>
    <submittedName>
        <fullName evidence="4">GNAT family N-acetyltransferase</fullName>
    </submittedName>
</protein>
<name>A0A848QM83_9SPHN</name>
<evidence type="ECO:0000313" key="4">
    <source>
        <dbReference type="EMBL" id="NMW32264.1"/>
    </source>
</evidence>
<dbReference type="PANTHER" id="PTHR43877:SF2">
    <property type="entry name" value="AMINOALKYLPHOSPHONATE N-ACETYLTRANSFERASE-RELATED"/>
    <property type="match status" value="1"/>
</dbReference>